<organism evidence="2">
    <name type="scientific">marine metagenome</name>
    <dbReference type="NCBI Taxonomy" id="408172"/>
    <lineage>
        <taxon>unclassified sequences</taxon>
        <taxon>metagenomes</taxon>
        <taxon>ecological metagenomes</taxon>
    </lineage>
</organism>
<keyword evidence="1" id="KW-0812">Transmembrane</keyword>
<sequence>MSDTLNSISWIVAAIVTLTILIVGFGNTYYLIFNETVGVFGAGGYLLAIFLHLQSTNLRRDTPPKTIQQQADLELSQILDTKIDN</sequence>
<protein>
    <submittedName>
        <fullName evidence="2">Uncharacterized protein</fullName>
    </submittedName>
</protein>
<proteinExistence type="predicted"/>
<reference evidence="2" key="1">
    <citation type="submission" date="2018-05" db="EMBL/GenBank/DDBJ databases">
        <authorList>
            <person name="Lanie J.A."/>
            <person name="Ng W.-L."/>
            <person name="Kazmierczak K.M."/>
            <person name="Andrzejewski T.M."/>
            <person name="Davidsen T.M."/>
            <person name="Wayne K.J."/>
            <person name="Tettelin H."/>
            <person name="Glass J.I."/>
            <person name="Rusch D."/>
            <person name="Podicherti R."/>
            <person name="Tsui H.-C.T."/>
            <person name="Winkler M.E."/>
        </authorList>
    </citation>
    <scope>NUCLEOTIDE SEQUENCE</scope>
</reference>
<keyword evidence="1" id="KW-1133">Transmembrane helix</keyword>
<gene>
    <name evidence="2" type="ORF">METZ01_LOCUS382428</name>
</gene>
<accession>A0A382U5J5</accession>
<name>A0A382U5J5_9ZZZZ</name>
<feature type="transmembrane region" description="Helical" evidence="1">
    <location>
        <begin position="7"/>
        <end position="25"/>
    </location>
</feature>
<dbReference type="AlphaFoldDB" id="A0A382U5J5"/>
<dbReference type="EMBL" id="UINC01141685">
    <property type="protein sequence ID" value="SVD29574.1"/>
    <property type="molecule type" value="Genomic_DNA"/>
</dbReference>
<feature type="transmembrane region" description="Helical" evidence="1">
    <location>
        <begin position="31"/>
        <end position="51"/>
    </location>
</feature>
<keyword evidence="1" id="KW-0472">Membrane</keyword>
<evidence type="ECO:0000256" key="1">
    <source>
        <dbReference type="SAM" id="Phobius"/>
    </source>
</evidence>
<evidence type="ECO:0000313" key="2">
    <source>
        <dbReference type="EMBL" id="SVD29574.1"/>
    </source>
</evidence>